<dbReference type="Pfam" id="PF07163">
    <property type="entry name" value="Pex26"/>
    <property type="match status" value="1"/>
</dbReference>
<evidence type="ECO:0000313" key="2">
    <source>
        <dbReference type="EMBL" id="CAD5115045.1"/>
    </source>
</evidence>
<keyword evidence="1" id="KW-1133">Transmembrane helix</keyword>
<evidence type="ECO:0000313" key="3">
    <source>
        <dbReference type="Proteomes" id="UP000549394"/>
    </source>
</evidence>
<keyword evidence="1" id="KW-0472">Membrane</keyword>
<gene>
    <name evidence="2" type="ORF">DGYR_LOCUS3823</name>
</gene>
<dbReference type="OrthoDB" id="5954192at2759"/>
<feature type="transmembrane region" description="Helical" evidence="1">
    <location>
        <begin position="230"/>
        <end position="246"/>
    </location>
</feature>
<dbReference type="GO" id="GO:0051117">
    <property type="term" value="F:ATPase binding"/>
    <property type="evidence" value="ECO:0007669"/>
    <property type="project" value="TreeGrafter"/>
</dbReference>
<reference evidence="2 3" key="1">
    <citation type="submission" date="2020-08" db="EMBL/GenBank/DDBJ databases">
        <authorList>
            <person name="Hejnol A."/>
        </authorList>
    </citation>
    <scope>NUCLEOTIDE SEQUENCE [LARGE SCALE GENOMIC DNA]</scope>
</reference>
<sequence>MEDQTIEEFRANLRSANSLIMNKEFRESLDICLQCLDVLKTKIDSEENKQLIKEFCILAIQCYAELNEWREAFPLVTKIYNGIEDCPSLITLTCLKLHYKIKDYATCNAIAHIWLHNKSNFSSEHYLGVLDNYIVNVLAPQKKFNDIIKLSESCGLDNDLKTKYVMKAKELETADIDSKNKEKLQELEETIEKKKGFYDILSRYIKLRYQVLIAFVFCLVYMIRRNKDTILIYSLQTFGTTILPLWRRFFGPYRKSS</sequence>
<organism evidence="2 3">
    <name type="scientific">Dimorphilus gyrociliatus</name>
    <dbReference type="NCBI Taxonomy" id="2664684"/>
    <lineage>
        <taxon>Eukaryota</taxon>
        <taxon>Metazoa</taxon>
        <taxon>Spiralia</taxon>
        <taxon>Lophotrochozoa</taxon>
        <taxon>Annelida</taxon>
        <taxon>Polychaeta</taxon>
        <taxon>Polychaeta incertae sedis</taxon>
        <taxon>Dinophilidae</taxon>
        <taxon>Dimorphilus</taxon>
    </lineage>
</organism>
<dbReference type="GO" id="GO:0016558">
    <property type="term" value="P:protein import into peroxisome matrix"/>
    <property type="evidence" value="ECO:0007669"/>
    <property type="project" value="TreeGrafter"/>
</dbReference>
<dbReference type="PANTHER" id="PTHR16262:SF2">
    <property type="entry name" value="PEROXISOME ASSEMBLY PROTEIN 26"/>
    <property type="match status" value="1"/>
</dbReference>
<keyword evidence="1" id="KW-0812">Transmembrane</keyword>
<evidence type="ECO:0000256" key="1">
    <source>
        <dbReference type="SAM" id="Phobius"/>
    </source>
</evidence>
<dbReference type="Proteomes" id="UP000549394">
    <property type="component" value="Unassembled WGS sequence"/>
</dbReference>
<keyword evidence="3" id="KW-1185">Reference proteome</keyword>
<comment type="caution">
    <text evidence="2">The sequence shown here is derived from an EMBL/GenBank/DDBJ whole genome shotgun (WGS) entry which is preliminary data.</text>
</comment>
<dbReference type="GO" id="GO:0005778">
    <property type="term" value="C:peroxisomal membrane"/>
    <property type="evidence" value="ECO:0007669"/>
    <property type="project" value="InterPro"/>
</dbReference>
<dbReference type="EMBL" id="CAJFCJ010000005">
    <property type="protein sequence ID" value="CAD5115045.1"/>
    <property type="molecule type" value="Genomic_DNA"/>
</dbReference>
<protein>
    <submittedName>
        <fullName evidence="2">DgyrCDS4063</fullName>
    </submittedName>
</protein>
<feature type="transmembrane region" description="Helical" evidence="1">
    <location>
        <begin position="207"/>
        <end position="224"/>
    </location>
</feature>
<dbReference type="GO" id="GO:0045046">
    <property type="term" value="P:protein import into peroxisome membrane"/>
    <property type="evidence" value="ECO:0007669"/>
    <property type="project" value="InterPro"/>
</dbReference>
<dbReference type="InterPro" id="IPR010797">
    <property type="entry name" value="Pex26"/>
</dbReference>
<accession>A0A7I8VGB7</accession>
<dbReference type="GO" id="GO:0044877">
    <property type="term" value="F:protein-containing complex binding"/>
    <property type="evidence" value="ECO:0007669"/>
    <property type="project" value="InterPro"/>
</dbReference>
<dbReference type="AlphaFoldDB" id="A0A7I8VGB7"/>
<dbReference type="PANTHER" id="PTHR16262">
    <property type="entry name" value="PEROXISOME ASSEMBLY PROTEIN 26"/>
    <property type="match status" value="1"/>
</dbReference>
<name>A0A7I8VGB7_9ANNE</name>
<proteinExistence type="predicted"/>